<name>A0A0L0CTP9_PLAFA</name>
<dbReference type="GO" id="GO:0046789">
    <property type="term" value="F:host cell surface receptor binding"/>
    <property type="evidence" value="ECO:0007669"/>
    <property type="project" value="InterPro"/>
</dbReference>
<feature type="compositionally biased region" description="Basic and acidic residues" evidence="2">
    <location>
        <begin position="763"/>
        <end position="780"/>
    </location>
</feature>
<accession>A0A0L0CTP9</accession>
<feature type="domain" description="Duffy-antigen binding" evidence="4">
    <location>
        <begin position="1976"/>
        <end position="2134"/>
    </location>
</feature>
<feature type="compositionally biased region" description="Basic and acidic residues" evidence="2">
    <location>
        <begin position="1554"/>
        <end position="1578"/>
    </location>
</feature>
<dbReference type="Pfam" id="PF03011">
    <property type="entry name" value="PFEMP"/>
    <property type="match status" value="2"/>
</dbReference>
<evidence type="ECO:0000256" key="2">
    <source>
        <dbReference type="SAM" id="MobiDB-lite"/>
    </source>
</evidence>
<dbReference type="Gene3D" id="1.10.1900.40">
    <property type="entry name" value="Acidic terminal segments, variant surface antigen of PfEMP1"/>
    <property type="match status" value="2"/>
</dbReference>
<dbReference type="FunFam" id="1.20.58.830:FF:000005">
    <property type="entry name" value="Erythrocyte membrane protein 1, PfEMP1"/>
    <property type="match status" value="1"/>
</dbReference>
<gene>
    <name evidence="9" type="ORF">PFLG_00774</name>
</gene>
<dbReference type="Pfam" id="PF18562">
    <property type="entry name" value="CIDR1_gamma"/>
    <property type="match status" value="1"/>
</dbReference>
<dbReference type="InterPro" id="IPR042202">
    <property type="entry name" value="Duffy-ag-bd_sf"/>
</dbReference>
<dbReference type="InterPro" id="IPR029210">
    <property type="entry name" value="PfEMP1_NTS"/>
</dbReference>
<feature type="region of interest" description="Disordered" evidence="2">
    <location>
        <begin position="2774"/>
        <end position="2796"/>
    </location>
</feature>
<dbReference type="EMBL" id="GG663874">
    <property type="protein sequence ID" value="KNC35591.1"/>
    <property type="molecule type" value="Genomic_DNA"/>
</dbReference>
<sequence length="3049" mass="353611">MVQKGGGEDGIDHQSAKHLLDSIGKKVYDKAKKNAEQYFNELHGSLKDAIFEKLPNGQQTPPNPCDLDYQWHTNATNVRSYPCRAGKEERFSQVHGGECDDKKIEGNGRNNGGACAPFRRLHLCVRNLENININKYINKDTLLADVCLAAKYEGDLIKTHYTPYQHKYDDSPSQICTMLARSFADIGDIIRGKDLYLGNKQEKKQRDKLENNLKTIFKKIHEGLKDPKKSHYNDSEGNYFQLREDWWNNNRIMVWYAMTCGEPEKAEYFRKACSGGTTLTNKKCRCTTNDVPTYFDYVPQYLRWFEEWAEDFCRKRKKKIENAIKNCRNDEEERYCSGNGYDCTQTIRGDEHFVEGDCHKCSVSCKPFVKWIDNQKLEFLKQIKKYEKEITKKHDETTTITTTHGTINNMYVDVFYNKLQEHYPSVDAFLELLSKEKICKDPPKIEKQTASSVDFKNHEDNGTFCRTKYCEPCPWCGLEKGGPPWTPKKEKECRSKEIRNFDDRNSTEIELLDKNTSGTNIVDKLGGLCNDSSKPTIQKWKCYYKKEDTNTGIPRSNDCILQDGNEVEPENRTIHSFNSLFWQWVTEMFEDSIKWRKEHENCMKKGDKSTCKKGCKKPCDCFKNWVDQKKKEWKQIEQHYVKEDFEGFGTYGTFEYLLKEDYFPKIKAPYKEVKSVQEFIIEMEQIIDENYANISNCTKDNNSIKELLEYEEEIAKGCQSKRNCPPKPQQPAGGGPGGRSLPPAEHEEDDDHPDDPNNIRSIKFPDEEGKDPVFKDHQDDEGSEDNTVEPEPTSEGPQKEDTPQIDVCKTVAKALTDQTNLTKACGLKYGHPQRHWGWKCIPTSGGDTGSTTSSEGGDRAGPSRKRREAPGEKATGKSGSDKDGATCIPPRRRKLYIHKVENDGINDDASLRDWFVKSAAVETFFLWHRYKKEKKPQAPQDGAGLVLPLLEPSPPGEDPQTQLKSGTIPPDFLRLMFYTLGDYRDLCVGNTNIVVNASGSSEQEKQKMNKIQQEIDKILEKSGEQTPPKPGKTSDKDRPSLWDRIAQPIWNGMICALTYKDSGGKDKTPTQIDGAQNLLDKLKGKYSDYKNVKLENSETEAISNDTIQPPTLKQFTSRPTYFRYLHEWGEEFCRERTKRLKDIKYECRGDRGGHEYCSGDGHDCTDNDRKYNKMFADFHCPGCAKECMKYKTWIYKKFAEFQKQKDKYKGEHKKLTNNSNGDYKKLKGYSTAADFLKELKHCKDGQTGGEQGNQEDKENNKIDFSKPLQTFSRSTYCKACPIYGVTCNSGGRGGRSGHNPCSNNEPENKENTADGQPTTIPILINDGATNDIDQQLQKDCTTYGLYKDLRKQEWKCQKMSDGVQECSLNNADKSAKFVDSTYYDEKIPFNILFHRWLIDFIQYYNKSKKEITRCTNKGENKCDCVQKWLNKKSSEWEIIKKYYKQNFQSDDERIASRINSFFEQGPFYSLVEEAKKVVDEENKRDELWGCTGSNNCSEEEKKKEDDFITNLISKLNDKIQSCQNQHNEQTKAPCDENPPHSDETLEEQTDDDTTDKQSPEFCKDVEDTKEPETDSDRLCDDKNQTKCNDFQKYTNSTCEPKKTLIGLGAHYHWAGSDYPNVYISPRVDQLCLQPLQELKEVNKNTSNVSELIEAFKKCAYNEAKGLYKYYNDNKKTFENNGSTLSEKEITTYILEAMERSYADYGNIVKGDMYWNYENNNTVNEIIFSFADLYNTSNSSNFVRNIHENVKRLNLWKFIRAHVWKAMICGYKNAIGGDMNRLPNGDDLCKLPTTDGEYPFLRWFEEWGQNFCIRHEKELKQLKEKCDNVTCNGTDEEKKKKCEKACKNYREFLNNFKKQYENQKKEYEIIKSSFNEYKNKDAMTFLKEKCNLKCLCFKDKSGTYFDDLLKNLPDDFTYECECKTSKEHDHKVNDLDKCANDINNNNNNICNKYKKRRMCGEFKYSNSLDNWYGRNMLIPPRRRKICLRNIPTNRYKKNNGKNKFKDDLLSAAASEAKFLFKNYEDINEALQAIKYTFADIGDIIKGNDIMDDMAYKKIKVKLENVLEKTGNEPKNASDWWDQNKKHVWEAMLCGYKEAGREIKPDDCNIPTEENTHQFLRWLTEWGTQYCKEKQQLKLNMQIPCKTHFDKYGIIEKRNDVHPNCLPNVEKYEIWINNRLPEWNRLSNKFDELKSTMKEDIKDLTAYQYLKQNCSKCICSFKDIEQTHKKSKDEGYHIYEDILDKAQIPSFLEDIAYRYKGLNPECPEDIECSQYENIPCRGLVHDDDNDWNSSFVKDNKKTNMGVLLPPRRKQVCLRIDAEQIDHLRSEIENFKNFICSSAFAEAKRLKHVYKDDNKKLLQAIKYSFADIGSIVKGEDMKEGTASDNITKIFNGSKYSGTDRKKWWNENKYHVWESMLCGYREAGGDTKTNENCRFPDIERVPQFLRWFQEWTEIFCNKRNKLYKVVQSQCSTAICNKEDGSVAKTECTKACEEYKNYVLKKKKEYYIQKDKYDNQFKKVLNNKDAEEFLNVHCLSEYFKDETRWKNPYDTFDDKNIKDKCDCKKIEHPSSILPDARPLPPLNPEVEPPQADEPFDPTILQTTIPFGVALALGSIAFLFLKKKIKSPVDFFSVLEIPQNDYGMPTLKSSNRYIPYTSGKYRGKRYIYLEGDSGTDSGYTDHYSDITSSSESEYEELDINDIYVPGSPKYKTLIEVVLEPSGNNTTASGKNTPSDTQNDIQNDGIPSSDIPTNKFTDNEWNQLKHDFISQYLQSEQPNDVPNDYTSGNSSTNTNITTTSRDNMEEKPFIMSIHDRNLYSGEEYNYNVNMSTNSMDDIPINRDNNVYSGIDLINDSLNSGNEHIDIYDELLKRKENELFGTNHVKHTSTHSVAKNTNSDPILNQINLFHTWLDRHRDMCEQWNNKEELLDKLKEKWENETHSGNTHPSDSNKTLNTDVSIQIHMDNPKPINQFTNMDTYPENSTMDTILEDLEKYNEPYYDVQDDIYYDVNDHDASTVDSNNMDVPSKVQIEMDINTKLVKEKYPIADVWDI</sequence>
<dbReference type="SUPFAM" id="SSF140924">
    <property type="entry name" value="Duffy binding domain-like"/>
    <property type="match status" value="7"/>
</dbReference>
<dbReference type="FunFam" id="1.20.1310.20:FF:000001">
    <property type="entry name" value="Erythrocyte membrane protein 1, PfEMP1"/>
    <property type="match status" value="1"/>
</dbReference>
<dbReference type="GO" id="GO:0016020">
    <property type="term" value="C:membrane"/>
    <property type="evidence" value="ECO:0007669"/>
    <property type="project" value="InterPro"/>
</dbReference>
<feature type="region of interest" description="Disordered" evidence="2">
    <location>
        <begin position="2719"/>
        <end position="2750"/>
    </location>
</feature>
<feature type="domain" description="Duffy-binding-like" evidence="8">
    <location>
        <begin position="1127"/>
        <end position="1274"/>
    </location>
</feature>
<feature type="domain" description="Duffy-binding-like" evidence="8">
    <location>
        <begin position="307"/>
        <end position="468"/>
    </location>
</feature>
<feature type="domain" description="Plasmodium falciparum erythrocyte membrane protein 1 acidic terminal segment" evidence="5">
    <location>
        <begin position="2602"/>
        <end position="3049"/>
    </location>
</feature>
<feature type="compositionally biased region" description="Low complexity" evidence="2">
    <location>
        <begin position="843"/>
        <end position="855"/>
    </location>
</feature>
<feature type="compositionally biased region" description="Basic and acidic residues" evidence="2">
    <location>
        <begin position="1533"/>
        <end position="1543"/>
    </location>
</feature>
<evidence type="ECO:0000259" key="8">
    <source>
        <dbReference type="Pfam" id="PF22672"/>
    </source>
</evidence>
<evidence type="ECO:0000313" key="10">
    <source>
        <dbReference type="Proteomes" id="UP000054566"/>
    </source>
</evidence>
<dbReference type="Pfam" id="PF15445">
    <property type="entry name" value="ATS"/>
    <property type="match status" value="1"/>
</dbReference>
<dbReference type="Gene3D" id="1.20.58.1930">
    <property type="match status" value="2"/>
</dbReference>
<feature type="coiled-coil region" evidence="1">
    <location>
        <begin position="1811"/>
        <end position="1879"/>
    </location>
</feature>
<dbReference type="Pfam" id="PF05424">
    <property type="entry name" value="Duffy_binding"/>
    <property type="match status" value="5"/>
</dbReference>
<feature type="region of interest" description="Disordered" evidence="2">
    <location>
        <begin position="1524"/>
        <end position="1578"/>
    </location>
</feature>
<dbReference type="Gene3D" id="1.20.58.830">
    <property type="match status" value="5"/>
</dbReference>
<feature type="domain" description="Duffy-binding-like" evidence="3">
    <location>
        <begin position="580"/>
        <end position="724"/>
    </location>
</feature>
<dbReference type="Pfam" id="PF15447">
    <property type="entry name" value="NTS"/>
    <property type="match status" value="1"/>
</dbReference>
<dbReference type="Proteomes" id="UP000054566">
    <property type="component" value="Unassembled WGS sequence"/>
</dbReference>
<feature type="domain" description="Duffy-antigen binding" evidence="4">
    <location>
        <begin position="886"/>
        <end position="1067"/>
    </location>
</feature>
<dbReference type="InterPro" id="IPR008602">
    <property type="entry name" value="Duffy-antigen-binding"/>
</dbReference>
<dbReference type="InterPro" id="IPR041480">
    <property type="entry name" value="CIDR1_gamma"/>
</dbReference>
<evidence type="ECO:0000259" key="3">
    <source>
        <dbReference type="Pfam" id="PF03011"/>
    </source>
</evidence>
<feature type="compositionally biased region" description="Low complexity" evidence="2">
    <location>
        <begin position="2783"/>
        <end position="2796"/>
    </location>
</feature>
<feature type="domain" description="Plasmodium falciparum erythrocyte membrane protein-1 N-terminal segment" evidence="6">
    <location>
        <begin position="15"/>
        <end position="49"/>
    </location>
</feature>
<evidence type="ECO:0000259" key="5">
    <source>
        <dbReference type="Pfam" id="PF15445"/>
    </source>
</evidence>
<evidence type="ECO:0000313" key="9">
    <source>
        <dbReference type="EMBL" id="KNC35591.1"/>
    </source>
</evidence>
<proteinExistence type="predicted"/>
<organism evidence="9 10">
    <name type="scientific">Plasmodium falciparum RAJ116</name>
    <dbReference type="NCBI Taxonomy" id="580058"/>
    <lineage>
        <taxon>Eukaryota</taxon>
        <taxon>Sar</taxon>
        <taxon>Alveolata</taxon>
        <taxon>Apicomplexa</taxon>
        <taxon>Aconoidasida</taxon>
        <taxon>Haemosporida</taxon>
        <taxon>Plasmodiidae</taxon>
        <taxon>Plasmodium</taxon>
        <taxon>Plasmodium (Laverania)</taxon>
    </lineage>
</organism>
<evidence type="ECO:0000259" key="7">
    <source>
        <dbReference type="Pfam" id="PF18562"/>
    </source>
</evidence>
<dbReference type="InterPro" id="IPR004258">
    <property type="entry name" value="DBL"/>
</dbReference>
<feature type="compositionally biased region" description="Basic and acidic residues" evidence="2">
    <location>
        <begin position="868"/>
        <end position="884"/>
    </location>
</feature>
<dbReference type="InterPro" id="IPR029211">
    <property type="entry name" value="PfEMP1_ATS"/>
</dbReference>
<feature type="domain" description="Duffy-binding-like" evidence="3">
    <location>
        <begin position="1392"/>
        <end position="1529"/>
    </location>
</feature>
<evidence type="ECO:0000259" key="6">
    <source>
        <dbReference type="Pfam" id="PF15447"/>
    </source>
</evidence>
<dbReference type="Gene3D" id="1.20.1310.20">
    <property type="entry name" value="Duffy-antigen binding domain"/>
    <property type="match status" value="5"/>
</dbReference>
<feature type="domain" description="Duffy-antigen binding" evidence="4">
    <location>
        <begin position="1621"/>
        <end position="1775"/>
    </location>
</feature>
<feature type="compositionally biased region" description="Acidic residues" evidence="2">
    <location>
        <begin position="1544"/>
        <end position="1553"/>
    </location>
</feature>
<dbReference type="FunFam" id="1.20.58.830:FF:000002">
    <property type="entry name" value="Erythrocyte membrane protein 1, PfEMP1"/>
    <property type="match status" value="1"/>
</dbReference>
<evidence type="ECO:0000259" key="4">
    <source>
        <dbReference type="Pfam" id="PF05424"/>
    </source>
</evidence>
<keyword evidence="1" id="KW-0175">Coiled coil</keyword>
<feature type="region of interest" description="Disordered" evidence="2">
    <location>
        <begin position="1292"/>
        <end position="1319"/>
    </location>
</feature>
<reference evidence="10" key="2">
    <citation type="submission" date="2015-07" db="EMBL/GenBank/DDBJ databases">
        <title>The genome sequence of Plasmodium falciparum RAJ116.</title>
        <authorList>
            <consortium name="The Broad Institute Genome Sequencing Platform"/>
            <person name="Volkman S.K."/>
            <person name="Neafsey D.E."/>
            <person name="Dash A.P."/>
            <person name="Chitnis C.E."/>
            <person name="Hartl D.L."/>
            <person name="Young S.K."/>
            <person name="Kodira C.D."/>
            <person name="Zeng Q."/>
            <person name="Koehrsen M."/>
            <person name="Godfrey P."/>
            <person name="Alvarado L."/>
            <person name="Berlin A."/>
            <person name="Borenstein D."/>
            <person name="Chen Z."/>
            <person name="Engels R."/>
            <person name="Freedman E."/>
            <person name="Gellesch M."/>
            <person name="Goldberg J."/>
            <person name="Griggs A."/>
            <person name="Gujja S."/>
            <person name="Heiman D."/>
            <person name="Hepburn T."/>
            <person name="Howarth C."/>
            <person name="Jen D."/>
            <person name="Larson L."/>
            <person name="Lewis B."/>
            <person name="Mehta T."/>
            <person name="Park D."/>
            <person name="Pearson M."/>
            <person name="Roberts A."/>
            <person name="Saif S."/>
            <person name="Shea T."/>
            <person name="Shenoy N."/>
            <person name="Sisk P."/>
            <person name="Stolte C."/>
            <person name="Sykes S."/>
            <person name="Walk T."/>
            <person name="White J."/>
            <person name="Yandava C."/>
            <person name="Wirth D.F."/>
            <person name="Nusbaum C."/>
            <person name="Birren B."/>
        </authorList>
    </citation>
    <scope>NUCLEOTIDE SEQUENCE [LARGE SCALE GENOMIC DNA]</scope>
    <source>
        <strain evidence="10">RAJ116</strain>
    </source>
</reference>
<feature type="region of interest" description="Disordered" evidence="2">
    <location>
        <begin position="1020"/>
        <end position="1040"/>
    </location>
</feature>
<protein>
    <submittedName>
        <fullName evidence="9">Erythrocyte membrane protein 1</fullName>
    </submittedName>
</protein>
<feature type="region of interest" description="Disordered" evidence="2">
    <location>
        <begin position="840"/>
        <end position="888"/>
    </location>
</feature>
<feature type="region of interest" description="Disordered" evidence="2">
    <location>
        <begin position="718"/>
        <end position="805"/>
    </location>
</feature>
<feature type="domain" description="Duffy-antigen binding" evidence="4">
    <location>
        <begin position="2303"/>
        <end position="2446"/>
    </location>
</feature>
<evidence type="ECO:0000256" key="1">
    <source>
        <dbReference type="SAM" id="Coils"/>
    </source>
</evidence>
<dbReference type="InterPro" id="IPR054595">
    <property type="entry name" value="DBL_C"/>
</dbReference>
<reference evidence="10" key="1">
    <citation type="submission" date="2015-07" db="EMBL/GenBank/DDBJ databases">
        <title>Annotation of Plasmodium falciparum RAJ116.</title>
        <authorList>
            <consortium name="The Broad Institute Genome Sequencing Platform"/>
            <person name="Volkman S.K."/>
            <person name="Neafsey D.E."/>
            <person name="Dash A.P."/>
            <person name="Chitnis C.E."/>
            <person name="Hartl D.L."/>
            <person name="Young S.K."/>
            <person name="Zeng Q."/>
            <person name="Koehrsen M."/>
            <person name="Alvarado L."/>
            <person name="Berlin A."/>
            <person name="Borenstein D."/>
            <person name="Chapman S.B."/>
            <person name="Chen Z."/>
            <person name="Engels R."/>
            <person name="Freedman E."/>
            <person name="Gellesch M."/>
            <person name="Goldberg J."/>
            <person name="Griggs A."/>
            <person name="Gujja S."/>
            <person name="Heilman E.R."/>
            <person name="Heiman D.I."/>
            <person name="Howarth C."/>
            <person name="Jen D."/>
            <person name="Larson L."/>
            <person name="Mehta T."/>
            <person name="Neiman D."/>
            <person name="Park D."/>
            <person name="Pearson M."/>
            <person name="Roberts A."/>
            <person name="Saif S."/>
            <person name="Shea T."/>
            <person name="Shenoy N."/>
            <person name="Sisk P."/>
            <person name="Stolte C."/>
            <person name="Sykes S."/>
            <person name="Walk T."/>
            <person name="White J."/>
            <person name="Yandava C."/>
            <person name="Haas B."/>
            <person name="Henn M.R."/>
            <person name="Nusbaum C."/>
            <person name="Birren B."/>
        </authorList>
    </citation>
    <scope>NUCLEOTIDE SEQUENCE [LARGE SCALE GENOMIC DNA]</scope>
    <source>
        <strain evidence="10">RAJ116</strain>
    </source>
</reference>
<dbReference type="InterPro" id="IPR044932">
    <property type="entry name" value="PfEMP1_ATS_sf"/>
</dbReference>
<dbReference type="FunFam" id="1.10.1900.40:FF:000001">
    <property type="entry name" value="Erythrocyte membrane protein 1"/>
    <property type="match status" value="1"/>
</dbReference>
<dbReference type="Pfam" id="PF22672">
    <property type="entry name" value="DBL_C"/>
    <property type="match status" value="2"/>
</dbReference>
<feature type="domain" description="Duffy-antigen binding" evidence="4">
    <location>
        <begin position="113"/>
        <end position="303"/>
    </location>
</feature>
<feature type="domain" description="Cysteine-rich interdomain region 1 gamma" evidence="7">
    <location>
        <begin position="1318"/>
        <end position="1370"/>
    </location>
</feature>
<dbReference type="OrthoDB" id="378876at2759"/>